<evidence type="ECO:0000313" key="3">
    <source>
        <dbReference type="Proteomes" id="UP000268469"/>
    </source>
</evidence>
<organism evidence="2 3">
    <name type="scientific">candidate division WOR-3 bacterium</name>
    <dbReference type="NCBI Taxonomy" id="2052148"/>
    <lineage>
        <taxon>Bacteria</taxon>
        <taxon>Bacteria division WOR-3</taxon>
    </lineage>
</organism>
<comment type="caution">
    <text evidence="2">The sequence shown here is derived from an EMBL/GenBank/DDBJ whole genome shotgun (WGS) entry which is preliminary data.</text>
</comment>
<proteinExistence type="predicted"/>
<accession>A0A660SDW0</accession>
<dbReference type="NCBIfam" id="TIGR04183">
    <property type="entry name" value="Por_Secre_tail"/>
    <property type="match status" value="1"/>
</dbReference>
<reference evidence="2 3" key="1">
    <citation type="submission" date="2018-06" db="EMBL/GenBank/DDBJ databases">
        <title>Extensive metabolic versatility and redundancy in microbially diverse, dynamic hydrothermal sediments.</title>
        <authorList>
            <person name="Dombrowski N."/>
            <person name="Teske A."/>
            <person name="Baker B.J."/>
        </authorList>
    </citation>
    <scope>NUCLEOTIDE SEQUENCE [LARGE SCALE GENOMIC DNA]</scope>
    <source>
        <strain evidence="2">B36_G15</strain>
    </source>
</reference>
<evidence type="ECO:0000259" key="1">
    <source>
        <dbReference type="Pfam" id="PF18962"/>
    </source>
</evidence>
<dbReference type="AlphaFoldDB" id="A0A660SDW0"/>
<sequence>MPGSDECPTRSWSVRYPRIISGKLNLYFTFDHPGSILISLYNQLGQKVMNWPLDLKPEIPLDLSRLPQGIYFLKIEGSDQVVVRKVVLVR</sequence>
<dbReference type="InterPro" id="IPR026444">
    <property type="entry name" value="Secre_tail"/>
</dbReference>
<gene>
    <name evidence="2" type="ORF">DRP53_10100</name>
</gene>
<evidence type="ECO:0000313" key="2">
    <source>
        <dbReference type="EMBL" id="RKX68742.1"/>
    </source>
</evidence>
<dbReference type="Pfam" id="PF18962">
    <property type="entry name" value="Por_Secre_tail"/>
    <property type="match status" value="1"/>
</dbReference>
<dbReference type="Proteomes" id="UP000268469">
    <property type="component" value="Unassembled WGS sequence"/>
</dbReference>
<feature type="domain" description="Secretion system C-terminal sorting" evidence="1">
    <location>
        <begin position="21"/>
        <end position="87"/>
    </location>
</feature>
<dbReference type="EMBL" id="QNBE01000134">
    <property type="protein sequence ID" value="RKX68742.1"/>
    <property type="molecule type" value="Genomic_DNA"/>
</dbReference>
<name>A0A660SDW0_UNCW3</name>
<protein>
    <recommendedName>
        <fullName evidence="1">Secretion system C-terminal sorting domain-containing protein</fullName>
    </recommendedName>
</protein>